<dbReference type="Pfam" id="PF00106">
    <property type="entry name" value="adh_short"/>
    <property type="match status" value="1"/>
</dbReference>
<dbReference type="SMART" id="SM00822">
    <property type="entry name" value="PKS_KR"/>
    <property type="match status" value="1"/>
</dbReference>
<dbReference type="PRINTS" id="PR00080">
    <property type="entry name" value="SDRFAMILY"/>
</dbReference>
<feature type="domain" description="Ketoreductase" evidence="4">
    <location>
        <begin position="10"/>
        <end position="200"/>
    </location>
</feature>
<dbReference type="InterPro" id="IPR057326">
    <property type="entry name" value="KR_dom"/>
</dbReference>
<dbReference type="PROSITE" id="PS00061">
    <property type="entry name" value="ADH_SHORT"/>
    <property type="match status" value="1"/>
</dbReference>
<sequence length="256" mass="27403">MLHDSALSGTTALVTGASSGIGEATARHLAALGADVALVARRHDRIETLAKEIDGTGRRTAVIEADVTDRAQAEDAVQRTVDQLGRLDILINNAGVMLLGPIADAPVEEWEQMVQVNVLGLLYCAKASLPHLLEAAESAGRGTSDLVNVSSVAGRQVRLGSGVYNATKHAVGAFSESLRQEVTRRHVRVGLIEPGAVATELTDHNRPEIKESIKARFADMERLVADDIADAVGYMVTRPRHVAINELLVRPTEQEQ</sequence>
<dbReference type="InterPro" id="IPR020904">
    <property type="entry name" value="Sc_DH/Rdtase_CS"/>
</dbReference>
<dbReference type="Gene3D" id="3.40.50.720">
    <property type="entry name" value="NAD(P)-binding Rossmann-like Domain"/>
    <property type="match status" value="1"/>
</dbReference>
<evidence type="ECO:0000256" key="3">
    <source>
        <dbReference type="RuleBase" id="RU000363"/>
    </source>
</evidence>
<dbReference type="GO" id="GO:0016616">
    <property type="term" value="F:oxidoreductase activity, acting on the CH-OH group of donors, NAD or NADP as acceptor"/>
    <property type="evidence" value="ECO:0007669"/>
    <property type="project" value="UniProtKB-ARBA"/>
</dbReference>
<reference evidence="5" key="1">
    <citation type="submission" date="2020-02" db="EMBL/GenBank/DDBJ databases">
        <authorList>
            <person name="Meier V. D."/>
        </authorList>
    </citation>
    <scope>NUCLEOTIDE SEQUENCE</scope>
    <source>
        <strain evidence="5">AVDCRST_MAG72</strain>
    </source>
</reference>
<keyword evidence="2" id="KW-0560">Oxidoreductase</keyword>
<dbReference type="SUPFAM" id="SSF51735">
    <property type="entry name" value="NAD(P)-binding Rossmann-fold domains"/>
    <property type="match status" value="1"/>
</dbReference>
<dbReference type="InterPro" id="IPR002347">
    <property type="entry name" value="SDR_fam"/>
</dbReference>
<dbReference type="AlphaFoldDB" id="A0A6J4M6M7"/>
<organism evidence="5">
    <name type="scientific">uncultured Nocardioidaceae bacterium</name>
    <dbReference type="NCBI Taxonomy" id="253824"/>
    <lineage>
        <taxon>Bacteria</taxon>
        <taxon>Bacillati</taxon>
        <taxon>Actinomycetota</taxon>
        <taxon>Actinomycetes</taxon>
        <taxon>Propionibacteriales</taxon>
        <taxon>Nocardioidaceae</taxon>
        <taxon>environmental samples</taxon>
    </lineage>
</organism>
<proteinExistence type="inferred from homology"/>
<dbReference type="InterPro" id="IPR036291">
    <property type="entry name" value="NAD(P)-bd_dom_sf"/>
</dbReference>
<evidence type="ECO:0000256" key="1">
    <source>
        <dbReference type="ARBA" id="ARBA00006484"/>
    </source>
</evidence>
<dbReference type="PANTHER" id="PTHR43115:SF4">
    <property type="entry name" value="DEHYDROGENASE_REDUCTASE SDR FAMILY MEMBER 11"/>
    <property type="match status" value="1"/>
</dbReference>
<gene>
    <name evidence="5" type="ORF">AVDCRST_MAG72-1456</name>
</gene>
<name>A0A6J4M6M7_9ACTN</name>
<dbReference type="PRINTS" id="PR00081">
    <property type="entry name" value="GDHRDH"/>
</dbReference>
<dbReference type="PANTHER" id="PTHR43115">
    <property type="entry name" value="DEHYDROGENASE/REDUCTASE SDR FAMILY MEMBER 11"/>
    <property type="match status" value="1"/>
</dbReference>
<comment type="similarity">
    <text evidence="1 3">Belongs to the short-chain dehydrogenases/reductases (SDR) family.</text>
</comment>
<evidence type="ECO:0000259" key="4">
    <source>
        <dbReference type="SMART" id="SM00822"/>
    </source>
</evidence>
<dbReference type="PIRSF" id="PIRSF000126">
    <property type="entry name" value="11-beta-HSD1"/>
    <property type="match status" value="1"/>
</dbReference>
<protein>
    <submittedName>
        <fullName evidence="5">Clavaldehyde dehydrogenase</fullName>
    </submittedName>
</protein>
<dbReference type="FunFam" id="3.40.50.720:FF:000047">
    <property type="entry name" value="NADP-dependent L-serine/L-allo-threonine dehydrogenase"/>
    <property type="match status" value="1"/>
</dbReference>
<accession>A0A6J4M6M7</accession>
<dbReference type="EMBL" id="CADCUJ010000061">
    <property type="protein sequence ID" value="CAA9351585.1"/>
    <property type="molecule type" value="Genomic_DNA"/>
</dbReference>
<evidence type="ECO:0000313" key="5">
    <source>
        <dbReference type="EMBL" id="CAA9351585.1"/>
    </source>
</evidence>
<evidence type="ECO:0000256" key="2">
    <source>
        <dbReference type="ARBA" id="ARBA00023002"/>
    </source>
</evidence>